<comment type="caution">
    <text evidence="1">The sequence shown here is derived from an EMBL/GenBank/DDBJ whole genome shotgun (WGS) entry which is preliminary data.</text>
</comment>
<evidence type="ECO:0000313" key="2">
    <source>
        <dbReference type="Proteomes" id="UP001501758"/>
    </source>
</evidence>
<organism evidence="1 2">
    <name type="scientific">Aquimarina litoralis</name>
    <dbReference type="NCBI Taxonomy" id="584605"/>
    <lineage>
        <taxon>Bacteria</taxon>
        <taxon>Pseudomonadati</taxon>
        <taxon>Bacteroidota</taxon>
        <taxon>Flavobacteriia</taxon>
        <taxon>Flavobacteriales</taxon>
        <taxon>Flavobacteriaceae</taxon>
        <taxon>Aquimarina</taxon>
    </lineage>
</organism>
<proteinExistence type="predicted"/>
<sequence>MHLCSSCERDDICAEDTPTTPFLIIKFMDFDTPTDIKQPDELQVKAEGFENIITYETNQDSILIPLRTNALLTNFELTINSDTEDGGDDPNTDVINIVYAPVEEYVSSACGFRVIYNELGENLIPEGDQNWIKNIIIEEPDVIDETNAHILIFH</sequence>
<evidence type="ECO:0000313" key="1">
    <source>
        <dbReference type="EMBL" id="GAA0724217.1"/>
    </source>
</evidence>
<dbReference type="EMBL" id="BAAAGE010000002">
    <property type="protein sequence ID" value="GAA0724217.1"/>
    <property type="molecule type" value="Genomic_DNA"/>
</dbReference>
<dbReference type="InterPro" id="IPR045607">
    <property type="entry name" value="DUF6452"/>
</dbReference>
<dbReference type="Proteomes" id="UP001501758">
    <property type="component" value="Unassembled WGS sequence"/>
</dbReference>
<gene>
    <name evidence="1" type="ORF">GCM10009430_28530</name>
</gene>
<reference evidence="1 2" key="1">
    <citation type="journal article" date="2019" name="Int. J. Syst. Evol. Microbiol.">
        <title>The Global Catalogue of Microorganisms (GCM) 10K type strain sequencing project: providing services to taxonomists for standard genome sequencing and annotation.</title>
        <authorList>
            <consortium name="The Broad Institute Genomics Platform"/>
            <consortium name="The Broad Institute Genome Sequencing Center for Infectious Disease"/>
            <person name="Wu L."/>
            <person name="Ma J."/>
        </authorList>
    </citation>
    <scope>NUCLEOTIDE SEQUENCE [LARGE SCALE GENOMIC DNA]</scope>
    <source>
        <strain evidence="1 2">JCM 15974</strain>
    </source>
</reference>
<keyword evidence="2" id="KW-1185">Reference proteome</keyword>
<name>A0ABN1IYV8_9FLAO</name>
<accession>A0ABN1IYV8</accession>
<dbReference type="Pfam" id="PF20050">
    <property type="entry name" value="DUF6452"/>
    <property type="match status" value="1"/>
</dbReference>
<protein>
    <submittedName>
        <fullName evidence="1">DUF6452 family protein</fullName>
    </submittedName>
</protein>